<evidence type="ECO:0000256" key="1">
    <source>
        <dbReference type="SAM" id="Phobius"/>
    </source>
</evidence>
<feature type="transmembrane region" description="Helical" evidence="1">
    <location>
        <begin position="39"/>
        <end position="59"/>
    </location>
</feature>
<keyword evidence="1" id="KW-0812">Transmembrane</keyword>
<feature type="transmembrane region" description="Helical" evidence="1">
    <location>
        <begin position="95"/>
        <end position="114"/>
    </location>
</feature>
<reference evidence="3" key="1">
    <citation type="journal article" date="2019" name="Int. J. Syst. Evol. Microbiol.">
        <title>The Global Catalogue of Microorganisms (GCM) 10K type strain sequencing project: providing services to taxonomists for standard genome sequencing and annotation.</title>
        <authorList>
            <consortium name="The Broad Institute Genomics Platform"/>
            <consortium name="The Broad Institute Genome Sequencing Center for Infectious Disease"/>
            <person name="Wu L."/>
            <person name="Ma J."/>
        </authorList>
    </citation>
    <scope>NUCLEOTIDE SEQUENCE [LARGE SCALE GENOMIC DNA]</scope>
    <source>
        <strain evidence="3">JCM 13249</strain>
    </source>
</reference>
<protein>
    <submittedName>
        <fullName evidence="2">DUF2784 domain-containing protein</fullName>
    </submittedName>
</protein>
<gene>
    <name evidence="2" type="ORF">GCM10009681_48210</name>
</gene>
<dbReference type="InterPro" id="IPR021218">
    <property type="entry name" value="DUF2784"/>
</dbReference>
<accession>A0ABP4X9C2</accession>
<sequence length="126" mass="13975">MPYRVLVATVLVTHVAFLAFVVFGGLLTWRWPRAIWPHLAAVGWGVLVVAASLPCPLTWAEDWARRRAGDAPLAGGFIDTYIEGIIYPARYLSEVRALCALTVLASWVGGYLLWRRRRAVAEQAPS</sequence>
<proteinExistence type="predicted"/>
<evidence type="ECO:0000313" key="3">
    <source>
        <dbReference type="Proteomes" id="UP001500655"/>
    </source>
</evidence>
<dbReference type="Pfam" id="PF10861">
    <property type="entry name" value="DUF2784"/>
    <property type="match status" value="1"/>
</dbReference>
<name>A0ABP4X9C2_9ACTN</name>
<dbReference type="Proteomes" id="UP001500655">
    <property type="component" value="Unassembled WGS sequence"/>
</dbReference>
<dbReference type="EMBL" id="BAAALS010000029">
    <property type="protein sequence ID" value="GAA1771097.1"/>
    <property type="molecule type" value="Genomic_DNA"/>
</dbReference>
<evidence type="ECO:0000313" key="2">
    <source>
        <dbReference type="EMBL" id="GAA1771097.1"/>
    </source>
</evidence>
<comment type="caution">
    <text evidence="2">The sequence shown here is derived from an EMBL/GenBank/DDBJ whole genome shotgun (WGS) entry which is preliminary data.</text>
</comment>
<keyword evidence="1" id="KW-1133">Transmembrane helix</keyword>
<keyword evidence="3" id="KW-1185">Reference proteome</keyword>
<organism evidence="2 3">
    <name type="scientific">Luedemannella helvata</name>
    <dbReference type="NCBI Taxonomy" id="349315"/>
    <lineage>
        <taxon>Bacteria</taxon>
        <taxon>Bacillati</taxon>
        <taxon>Actinomycetota</taxon>
        <taxon>Actinomycetes</taxon>
        <taxon>Micromonosporales</taxon>
        <taxon>Micromonosporaceae</taxon>
        <taxon>Luedemannella</taxon>
    </lineage>
</organism>
<keyword evidence="1" id="KW-0472">Membrane</keyword>
<feature type="transmembrane region" description="Helical" evidence="1">
    <location>
        <begin position="6"/>
        <end position="27"/>
    </location>
</feature>
<dbReference type="RefSeq" id="WP_344086384.1">
    <property type="nucleotide sequence ID" value="NZ_BAAALS010000029.1"/>
</dbReference>